<dbReference type="InParanoid" id="A0A165V5F7"/>
<dbReference type="Proteomes" id="UP000076761">
    <property type="component" value="Unassembled WGS sequence"/>
</dbReference>
<feature type="region of interest" description="Disordered" evidence="1">
    <location>
        <begin position="225"/>
        <end position="256"/>
    </location>
</feature>
<dbReference type="OrthoDB" id="10560586at2759"/>
<feature type="region of interest" description="Disordered" evidence="1">
    <location>
        <begin position="1"/>
        <end position="116"/>
    </location>
</feature>
<sequence>MSSSSSSHSSASSSARLTRIWIQKSVPPIPSRECDEDASQRNGYSRNVDPPDPYAIEERPRSPTSAYSQGSPVEMTCSPMSTHSTDSFEGDIRHPDLIAEEDNSTITFASPSSPDLYFSSSSPCAYFSSTDAPRTQGPSPSPLYIPPSDFLDRALLTPISEQTEIESDMEIDMDTLDLKGADVDLDLDKDVDLRDDCNSLAPPPSLSDSSTVSTVGTEVSYGRMVNKEPSCGSLSTASREASCVSTPATEASCGSLSREMYRSPKVLRRVDKKWYRPRELGLPGLEERDLLDSDYSDEEEYY</sequence>
<feature type="compositionally biased region" description="Low complexity" evidence="1">
    <location>
        <begin position="1"/>
        <end position="15"/>
    </location>
</feature>
<protein>
    <submittedName>
        <fullName evidence="2">Uncharacterized protein</fullName>
    </submittedName>
</protein>
<organism evidence="2 3">
    <name type="scientific">Neolentinus lepideus HHB14362 ss-1</name>
    <dbReference type="NCBI Taxonomy" id="1314782"/>
    <lineage>
        <taxon>Eukaryota</taxon>
        <taxon>Fungi</taxon>
        <taxon>Dikarya</taxon>
        <taxon>Basidiomycota</taxon>
        <taxon>Agaricomycotina</taxon>
        <taxon>Agaricomycetes</taxon>
        <taxon>Gloeophyllales</taxon>
        <taxon>Gloeophyllaceae</taxon>
        <taxon>Neolentinus</taxon>
    </lineage>
</organism>
<feature type="compositionally biased region" description="Polar residues" evidence="1">
    <location>
        <begin position="62"/>
        <end position="71"/>
    </location>
</feature>
<evidence type="ECO:0000256" key="1">
    <source>
        <dbReference type="SAM" id="MobiDB-lite"/>
    </source>
</evidence>
<dbReference type="EMBL" id="KV425555">
    <property type="protein sequence ID" value="KZT29185.1"/>
    <property type="molecule type" value="Genomic_DNA"/>
</dbReference>
<name>A0A165V5F7_9AGAM</name>
<gene>
    <name evidence="2" type="ORF">NEOLEDRAFT_704863</name>
</gene>
<proteinExistence type="predicted"/>
<feature type="compositionally biased region" description="Polar residues" evidence="1">
    <location>
        <begin position="78"/>
        <end position="87"/>
    </location>
</feature>
<evidence type="ECO:0000313" key="2">
    <source>
        <dbReference type="EMBL" id="KZT29185.1"/>
    </source>
</evidence>
<keyword evidence="3" id="KW-1185">Reference proteome</keyword>
<evidence type="ECO:0000313" key="3">
    <source>
        <dbReference type="Proteomes" id="UP000076761"/>
    </source>
</evidence>
<reference evidence="2 3" key="1">
    <citation type="journal article" date="2016" name="Mol. Biol. Evol.">
        <title>Comparative Genomics of Early-Diverging Mushroom-Forming Fungi Provides Insights into the Origins of Lignocellulose Decay Capabilities.</title>
        <authorList>
            <person name="Nagy L.G."/>
            <person name="Riley R."/>
            <person name="Tritt A."/>
            <person name="Adam C."/>
            <person name="Daum C."/>
            <person name="Floudas D."/>
            <person name="Sun H."/>
            <person name="Yadav J.S."/>
            <person name="Pangilinan J."/>
            <person name="Larsson K.H."/>
            <person name="Matsuura K."/>
            <person name="Barry K."/>
            <person name="Labutti K."/>
            <person name="Kuo R."/>
            <person name="Ohm R.A."/>
            <person name="Bhattacharya S.S."/>
            <person name="Shirouzu T."/>
            <person name="Yoshinaga Y."/>
            <person name="Martin F.M."/>
            <person name="Grigoriev I.V."/>
            <person name="Hibbett D.S."/>
        </authorList>
    </citation>
    <scope>NUCLEOTIDE SEQUENCE [LARGE SCALE GENOMIC DNA]</scope>
    <source>
        <strain evidence="2 3">HHB14362 ss-1</strain>
    </source>
</reference>
<feature type="compositionally biased region" description="Polar residues" evidence="1">
    <location>
        <begin position="232"/>
        <end position="255"/>
    </location>
</feature>
<dbReference type="AlphaFoldDB" id="A0A165V5F7"/>
<accession>A0A165V5F7</accession>